<reference evidence="2" key="1">
    <citation type="submission" date="2016-04" db="EMBL/GenBank/DDBJ databases">
        <authorList>
            <person name="Calderon-Fernandez G.M.Sr."/>
        </authorList>
    </citation>
    <scope>NUCLEOTIDE SEQUENCE</scope>
    <source>
        <strain evidence="2">Int1</strain>
        <tissue evidence="2">Integument</tissue>
    </source>
</reference>
<protein>
    <submittedName>
        <fullName evidence="2">Polycystic kidney disease 2-like protein 2 protein</fullName>
    </submittedName>
</protein>
<sequence>SVGNSILTLLTIPVGGLYFYEELNYYRPILAPIFLSLFIFVFIILLLSLFVAVLVYGFERAEEKRILTAPKRKYGFYEYILRLGVVMFNKCKCKKVSRKLEQKEQSLVQKKDHELIVSILARHGLRGEEMKLFLLKHGISEHSDATEDQLAKMYKDLKTKQLLGMCIGHHVL</sequence>
<evidence type="ECO:0000256" key="1">
    <source>
        <dbReference type="SAM" id="Phobius"/>
    </source>
</evidence>
<dbReference type="AlphaFoldDB" id="A0A161M4Y2"/>
<feature type="transmembrane region" description="Helical" evidence="1">
    <location>
        <begin position="29"/>
        <end position="58"/>
    </location>
</feature>
<proteinExistence type="predicted"/>
<dbReference type="Gene3D" id="1.10.287.70">
    <property type="match status" value="1"/>
</dbReference>
<keyword evidence="1" id="KW-0812">Transmembrane</keyword>
<reference evidence="2" key="2">
    <citation type="journal article" date="2017" name="J. Med. Entomol.">
        <title>Transcriptome Analysis of the Triatoma infestans (Hemiptera: Reduviidae) Integument.</title>
        <authorList>
            <person name="Calderon-Fernandez G.M."/>
            <person name="Moriconi D.E."/>
            <person name="Dulbecco A.B."/>
            <person name="Juarez M.P."/>
        </authorList>
    </citation>
    <scope>NUCLEOTIDE SEQUENCE</scope>
    <source>
        <strain evidence="2">Int1</strain>
        <tissue evidence="2">Integument</tissue>
    </source>
</reference>
<feature type="non-terminal residue" evidence="2">
    <location>
        <position position="1"/>
    </location>
</feature>
<name>A0A161M4Y2_TRIIF</name>
<accession>A0A161M4Y2</accession>
<keyword evidence="1" id="KW-1133">Transmembrane helix</keyword>
<organism evidence="2">
    <name type="scientific">Triatoma infestans</name>
    <name type="common">Assassin bug</name>
    <dbReference type="NCBI Taxonomy" id="30076"/>
    <lineage>
        <taxon>Eukaryota</taxon>
        <taxon>Metazoa</taxon>
        <taxon>Ecdysozoa</taxon>
        <taxon>Arthropoda</taxon>
        <taxon>Hexapoda</taxon>
        <taxon>Insecta</taxon>
        <taxon>Pterygota</taxon>
        <taxon>Neoptera</taxon>
        <taxon>Paraneoptera</taxon>
        <taxon>Hemiptera</taxon>
        <taxon>Heteroptera</taxon>
        <taxon>Panheteroptera</taxon>
        <taxon>Cimicomorpha</taxon>
        <taxon>Reduviidae</taxon>
        <taxon>Triatominae</taxon>
        <taxon>Triatoma</taxon>
    </lineage>
</organism>
<evidence type="ECO:0000313" key="2">
    <source>
        <dbReference type="EMBL" id="JAS00563.1"/>
    </source>
</evidence>
<keyword evidence="1" id="KW-0472">Membrane</keyword>
<dbReference type="EMBL" id="GEMB01002626">
    <property type="protein sequence ID" value="JAS00563.1"/>
    <property type="molecule type" value="Transcribed_RNA"/>
</dbReference>